<gene>
    <name evidence="2" type="ORF">ACFQ00_19515</name>
</gene>
<evidence type="ECO:0000313" key="3">
    <source>
        <dbReference type="Proteomes" id="UP001597124"/>
    </source>
</evidence>
<keyword evidence="1" id="KW-0732">Signal</keyword>
<evidence type="ECO:0000313" key="2">
    <source>
        <dbReference type="EMBL" id="MFD0850526.1"/>
    </source>
</evidence>
<dbReference type="Proteomes" id="UP001597124">
    <property type="component" value="Unassembled WGS sequence"/>
</dbReference>
<accession>A0ABW3C7N1</accession>
<comment type="caution">
    <text evidence="2">The sequence shown here is derived from an EMBL/GenBank/DDBJ whole genome shotgun (WGS) entry which is preliminary data.</text>
</comment>
<dbReference type="Pfam" id="PF01112">
    <property type="entry name" value="Asparaginase_2"/>
    <property type="match status" value="1"/>
</dbReference>
<dbReference type="EMBL" id="JBHTIK010000015">
    <property type="protein sequence ID" value="MFD0850526.1"/>
    <property type="molecule type" value="Genomic_DNA"/>
</dbReference>
<dbReference type="InterPro" id="IPR000246">
    <property type="entry name" value="Peptidase_T2"/>
</dbReference>
<protein>
    <submittedName>
        <fullName evidence="2">Isoaspartyl peptidase/L-asparaginase family protein</fullName>
    </submittedName>
</protein>
<dbReference type="PANTHER" id="PTHR10188">
    <property type="entry name" value="L-ASPARAGINASE"/>
    <property type="match status" value="1"/>
</dbReference>
<sequence length="329" mass="33817">MKIGTFAAALALFIASPGAADEAAWTLVIHGGAGDITRDQISAEKDALLRAGLQRALAAGGDVLERGGTAVEAVEAAVRILEDDPNFNAGRGAVLTENGTAELDASIMDGETRRAGAVTVVTTTRNPVSLARTIMAHGKQVMFAGPGADAQARRFGLEQVDPSYFITEEEKDWLRKHQKASGATAALDGMRKYGTVGAVARDQRGHLAAATSTGGRMGKPSGRVGDSPIIGAGTYADDRACAVSATGMGEYYIRSAAAHSICDRMRYLGEGPKVAADAVQAETAALGGTGGVIVVAPDGTPALSFNTNGMMRGVLRAGKTPEIALFGDE</sequence>
<dbReference type="InterPro" id="IPR029055">
    <property type="entry name" value="Ntn_hydrolases_N"/>
</dbReference>
<feature type="signal peptide" evidence="1">
    <location>
        <begin position="1"/>
        <end position="20"/>
    </location>
</feature>
<organism evidence="2 3">
    <name type="scientific">Sphingosinicella xenopeptidilytica</name>
    <dbReference type="NCBI Taxonomy" id="364098"/>
    <lineage>
        <taxon>Bacteria</taxon>
        <taxon>Pseudomonadati</taxon>
        <taxon>Pseudomonadota</taxon>
        <taxon>Alphaproteobacteria</taxon>
        <taxon>Sphingomonadales</taxon>
        <taxon>Sphingosinicellaceae</taxon>
        <taxon>Sphingosinicella</taxon>
    </lineage>
</organism>
<evidence type="ECO:0000256" key="1">
    <source>
        <dbReference type="SAM" id="SignalP"/>
    </source>
</evidence>
<feature type="chain" id="PRO_5045772080" evidence="1">
    <location>
        <begin position="21"/>
        <end position="329"/>
    </location>
</feature>
<name>A0ABW3C7N1_SPHXN</name>
<dbReference type="SUPFAM" id="SSF56235">
    <property type="entry name" value="N-terminal nucleophile aminohydrolases (Ntn hydrolases)"/>
    <property type="match status" value="1"/>
</dbReference>
<dbReference type="PANTHER" id="PTHR10188:SF6">
    <property type="entry name" value="N(4)-(BETA-N-ACETYLGLUCOSAMINYL)-L-ASPARAGINASE"/>
    <property type="match status" value="1"/>
</dbReference>
<reference evidence="3" key="1">
    <citation type="journal article" date="2019" name="Int. J. Syst. Evol. Microbiol.">
        <title>The Global Catalogue of Microorganisms (GCM) 10K type strain sequencing project: providing services to taxonomists for standard genome sequencing and annotation.</title>
        <authorList>
            <consortium name="The Broad Institute Genomics Platform"/>
            <consortium name="The Broad Institute Genome Sequencing Center for Infectious Disease"/>
            <person name="Wu L."/>
            <person name="Ma J."/>
        </authorList>
    </citation>
    <scope>NUCLEOTIDE SEQUENCE [LARGE SCALE GENOMIC DNA]</scope>
    <source>
        <strain evidence="3">CCUG 52537</strain>
    </source>
</reference>
<keyword evidence="3" id="KW-1185">Reference proteome</keyword>
<dbReference type="Gene3D" id="3.60.20.30">
    <property type="entry name" value="(Glycosyl)asparaginase"/>
    <property type="match status" value="1"/>
</dbReference>
<dbReference type="CDD" id="cd04701">
    <property type="entry name" value="Asparaginase_2"/>
    <property type="match status" value="1"/>
</dbReference>
<proteinExistence type="predicted"/>